<dbReference type="GO" id="GO:0031241">
    <property type="term" value="C:periplasmic side of cell outer membrane"/>
    <property type="evidence" value="ECO:0007669"/>
    <property type="project" value="UniProtKB-UniRule"/>
</dbReference>
<evidence type="ECO:0000256" key="7">
    <source>
        <dbReference type="ARBA" id="ARBA00023288"/>
    </source>
</evidence>
<feature type="chain" id="PRO_5013091668" description="Penicillin-binding protein activator LpoA" evidence="10">
    <location>
        <begin position="26"/>
        <end position="719"/>
    </location>
</feature>
<comment type="subcellular location">
    <subcellularLocation>
        <location evidence="8">Cell outer membrane</location>
        <topology evidence="8">Lipid-anchor</topology>
        <orientation evidence="8">Periplasmic side</orientation>
    </subcellularLocation>
</comment>
<dbReference type="HAMAP" id="MF_01890">
    <property type="entry name" value="LpoA"/>
    <property type="match status" value="1"/>
</dbReference>
<reference evidence="11 12" key="1">
    <citation type="submission" date="2016-12" db="EMBL/GenBank/DDBJ databases">
        <title>Izhakiella australiana sp. nov. of genus Izhakiella isolated from Australian desert.</title>
        <authorList>
            <person name="Ji M."/>
        </authorList>
    </citation>
    <scope>NUCLEOTIDE SEQUENCE [LARGE SCALE GENOMIC DNA]</scope>
    <source>
        <strain evidence="11 12">D4N98</strain>
    </source>
</reference>
<keyword evidence="4 8" id="KW-0472">Membrane</keyword>
<dbReference type="PANTHER" id="PTHR38038">
    <property type="entry name" value="PENICILLIN-BINDING PROTEIN ACTIVATOR LPOA"/>
    <property type="match status" value="1"/>
</dbReference>
<feature type="compositionally biased region" description="Low complexity" evidence="9">
    <location>
        <begin position="371"/>
        <end position="383"/>
    </location>
</feature>
<evidence type="ECO:0000256" key="6">
    <source>
        <dbReference type="ARBA" id="ARBA00023237"/>
    </source>
</evidence>
<comment type="caution">
    <text evidence="11">The sequence shown here is derived from an EMBL/GenBank/DDBJ whole genome shotgun (WGS) entry which is preliminary data.</text>
</comment>
<dbReference type="AlphaFoldDB" id="A0A1S8YTZ4"/>
<proteinExistence type="inferred from homology"/>
<dbReference type="SUPFAM" id="SSF53822">
    <property type="entry name" value="Periplasmic binding protein-like I"/>
    <property type="match status" value="1"/>
</dbReference>
<keyword evidence="5 8" id="KW-0564">Palmitate</keyword>
<accession>A0A1S8YTZ4</accession>
<evidence type="ECO:0000313" key="12">
    <source>
        <dbReference type="Proteomes" id="UP000190667"/>
    </source>
</evidence>
<dbReference type="Proteomes" id="UP000190667">
    <property type="component" value="Unassembled WGS sequence"/>
</dbReference>
<protein>
    <recommendedName>
        <fullName evidence="8">Penicillin-binding protein activator LpoA</fullName>
        <shortName evidence="8">PBP activator LpoA</shortName>
    </recommendedName>
</protein>
<dbReference type="InterPro" id="IPR007443">
    <property type="entry name" value="LpoA"/>
</dbReference>
<evidence type="ECO:0000256" key="5">
    <source>
        <dbReference type="ARBA" id="ARBA00023139"/>
    </source>
</evidence>
<evidence type="ECO:0000256" key="9">
    <source>
        <dbReference type="SAM" id="MobiDB-lite"/>
    </source>
</evidence>
<dbReference type="Gene3D" id="1.25.40.10">
    <property type="entry name" value="Tetratricopeptide repeat domain"/>
    <property type="match status" value="1"/>
</dbReference>
<keyword evidence="7 8" id="KW-0449">Lipoprotein</keyword>
<comment type="similarity">
    <text evidence="8">Belongs to the LpoA family.</text>
</comment>
<feature type="compositionally biased region" description="Low complexity" evidence="9">
    <location>
        <begin position="291"/>
        <end position="305"/>
    </location>
</feature>
<name>A0A1S8YTZ4_9GAMM</name>
<feature type="compositionally biased region" description="Low complexity" evidence="9">
    <location>
        <begin position="312"/>
        <end position="348"/>
    </location>
</feature>
<dbReference type="Pfam" id="PF04348">
    <property type="entry name" value="LppC"/>
    <property type="match status" value="2"/>
</dbReference>
<evidence type="ECO:0000256" key="2">
    <source>
        <dbReference type="ARBA" id="ARBA00022960"/>
    </source>
</evidence>
<evidence type="ECO:0000313" key="11">
    <source>
        <dbReference type="EMBL" id="OON42207.1"/>
    </source>
</evidence>
<keyword evidence="3 8" id="KW-0573">Peptidoglycan synthesis</keyword>
<keyword evidence="2 8" id="KW-0133">Cell shape</keyword>
<dbReference type="Gene3D" id="1.25.40.650">
    <property type="match status" value="1"/>
</dbReference>
<dbReference type="RefSeq" id="WP_078001240.1">
    <property type="nucleotide sequence ID" value="NZ_MRUL01000001.1"/>
</dbReference>
<dbReference type="CDD" id="cd06339">
    <property type="entry name" value="PBP1_YraM_LppC_lipoprotein-like"/>
    <property type="match status" value="1"/>
</dbReference>
<evidence type="ECO:0000256" key="1">
    <source>
        <dbReference type="ARBA" id="ARBA00022729"/>
    </source>
</evidence>
<feature type="region of interest" description="Disordered" evidence="9">
    <location>
        <begin position="285"/>
        <end position="397"/>
    </location>
</feature>
<dbReference type="PANTHER" id="PTHR38038:SF1">
    <property type="entry name" value="PENICILLIN-BINDING PROTEIN ACTIVATOR LPOA"/>
    <property type="match status" value="1"/>
</dbReference>
<evidence type="ECO:0000256" key="8">
    <source>
        <dbReference type="HAMAP-Rule" id="MF_01890"/>
    </source>
</evidence>
<organism evidence="11 12">
    <name type="scientific">Izhakiella australiensis</name>
    <dbReference type="NCBI Taxonomy" id="1926881"/>
    <lineage>
        <taxon>Bacteria</taxon>
        <taxon>Pseudomonadati</taxon>
        <taxon>Pseudomonadota</taxon>
        <taxon>Gammaproteobacteria</taxon>
        <taxon>Enterobacterales</taxon>
        <taxon>Erwiniaceae</taxon>
        <taxon>Izhakiella</taxon>
    </lineage>
</organism>
<keyword evidence="6 8" id="KW-0998">Cell outer membrane</keyword>
<comment type="subunit">
    <text evidence="8">Interacts with PBP1a.</text>
</comment>
<keyword evidence="12" id="KW-1185">Reference proteome</keyword>
<evidence type="ECO:0000256" key="4">
    <source>
        <dbReference type="ARBA" id="ARBA00023136"/>
    </source>
</evidence>
<dbReference type="EMBL" id="MRUL01000001">
    <property type="protein sequence ID" value="OON42207.1"/>
    <property type="molecule type" value="Genomic_DNA"/>
</dbReference>
<keyword evidence="1 8" id="KW-0732">Signal</keyword>
<dbReference type="OrthoDB" id="6708821at2"/>
<feature type="signal peptide" evidence="10">
    <location>
        <begin position="1"/>
        <end position="25"/>
    </location>
</feature>
<feature type="compositionally biased region" description="Polar residues" evidence="9">
    <location>
        <begin position="384"/>
        <end position="397"/>
    </location>
</feature>
<evidence type="ECO:0000256" key="3">
    <source>
        <dbReference type="ARBA" id="ARBA00022984"/>
    </source>
</evidence>
<sequence length="719" mass="77167">MLPSKVVRNKAGRAVPLLLAALIFAGCSGQGPTGNGADIKSPATGTSDYYLQQMQQSGDNSKLSWQLLAIRALLNEGKASQAKQLLDKLPHERDADQQQEIILLSAQYYVLTKDNAGASALLKQIENDRLSKDQQARYYQLVISAQHDAPSLQLIRAYIAQQALLSSPQDKQKNIDATWQALTGLSKQQRDSLVINANENVLQGWLDLLDTYRANQNTPDMLKSGISDWQIRYPDNPAAKMLPTALSGIQNYKQASTGKIALLLPLNGQAKVFANAIQKGFDDARNGTLNAAQPAPATAPQAPTTDSAEPLQQAQAQPAAGQDASQPAGQAQADASQQNAAQPADQAPEGSENNPVVAPSDAAFQPDNEDNPAPAANSTAASPQVTDTAPPSSAAQVQVYDTSNQPIDQVIAKAQQDGATLIVGPLLKDNVEKLANLPSSVNILALNEPEQVQNRPNICYFALSPEDEARDAAHHMWDQGKRQPLLLLPRSALGDRVSKAFAEEWQKLGGSTVLQQRFGSVAELKQGINSGAGIRLSGTPVQTEQQQQPQQVSIAGLTIPAPASDTPPPAASGGNPDSVYVVATQNEMQLIKPMIAMRTSSRDNVAIYASSRSYQAGGGADFRFEMDGLQFSDAPLLTGANPALMAQAARNFNNDYSLVRLYAMGIDTWTLANHFNEMRQMPGYQIKGDTGVLSANQDCVINRKLTWSQYRQGKIVPVN</sequence>
<comment type="function">
    <text evidence="8">Regulator of peptidoglycan synthesis that is essential for the function of penicillin-binding protein 1A (PBP1a).</text>
</comment>
<evidence type="ECO:0000256" key="10">
    <source>
        <dbReference type="SAM" id="SignalP"/>
    </source>
</evidence>
<gene>
    <name evidence="8" type="primary">lpoA</name>
    <name evidence="11" type="ORF">BTJ39_01375</name>
</gene>
<dbReference type="InterPro" id="IPR011990">
    <property type="entry name" value="TPR-like_helical_dom_sf"/>
</dbReference>
<dbReference type="InterPro" id="IPR028082">
    <property type="entry name" value="Peripla_BP_I"/>
</dbReference>
<dbReference type="GO" id="GO:0009252">
    <property type="term" value="P:peptidoglycan biosynthetic process"/>
    <property type="evidence" value="ECO:0007669"/>
    <property type="project" value="UniProtKB-UniRule"/>
</dbReference>
<dbReference type="GO" id="GO:0008360">
    <property type="term" value="P:regulation of cell shape"/>
    <property type="evidence" value="ECO:0007669"/>
    <property type="project" value="UniProtKB-KW"/>
</dbReference>
<dbReference type="PROSITE" id="PS51257">
    <property type="entry name" value="PROKAR_LIPOPROTEIN"/>
    <property type="match status" value="1"/>
</dbReference>
<dbReference type="Gene3D" id="3.40.50.2300">
    <property type="match status" value="2"/>
</dbReference>
<dbReference type="STRING" id="1926881.BTJ39_01375"/>
<dbReference type="GO" id="GO:0030234">
    <property type="term" value="F:enzyme regulator activity"/>
    <property type="evidence" value="ECO:0007669"/>
    <property type="project" value="UniProtKB-UniRule"/>
</dbReference>